<dbReference type="GO" id="GO:0005975">
    <property type="term" value="P:carbohydrate metabolic process"/>
    <property type="evidence" value="ECO:0007669"/>
    <property type="project" value="InterPro"/>
</dbReference>
<dbReference type="Pfam" id="PF07221">
    <property type="entry name" value="GlcNAc_2-epim"/>
    <property type="match status" value="1"/>
</dbReference>
<dbReference type="RefSeq" id="WP_170231357.1">
    <property type="nucleotide sequence ID" value="NZ_VFPA01000002.1"/>
</dbReference>
<comment type="similarity">
    <text evidence="1">Belongs to the N-acylglucosamine 2-epimerase family.</text>
</comment>
<keyword evidence="4" id="KW-1185">Reference proteome</keyword>
<dbReference type="GO" id="GO:0016853">
    <property type="term" value="F:isomerase activity"/>
    <property type="evidence" value="ECO:0007669"/>
    <property type="project" value="UniProtKB-KW"/>
</dbReference>
<proteinExistence type="inferred from homology"/>
<dbReference type="PANTHER" id="PTHR15108">
    <property type="entry name" value="N-ACYLGLUCOSAMINE-2-EPIMERASE"/>
    <property type="match status" value="1"/>
</dbReference>
<protein>
    <submittedName>
        <fullName evidence="3">Mannose/cellobiose epimerase-like protein (N-acyl-D-glucosamine 2-epimerase family)</fullName>
    </submittedName>
</protein>
<organism evidence="3 4">
    <name type="scientific">Pseudonocardia kunmingensis</name>
    <dbReference type="NCBI Taxonomy" id="630975"/>
    <lineage>
        <taxon>Bacteria</taxon>
        <taxon>Bacillati</taxon>
        <taxon>Actinomycetota</taxon>
        <taxon>Actinomycetes</taxon>
        <taxon>Pseudonocardiales</taxon>
        <taxon>Pseudonocardiaceae</taxon>
        <taxon>Pseudonocardia</taxon>
    </lineage>
</organism>
<dbReference type="InterPro" id="IPR010819">
    <property type="entry name" value="AGE/CE"/>
</dbReference>
<dbReference type="EMBL" id="VFPA01000002">
    <property type="protein sequence ID" value="TQM10852.1"/>
    <property type="molecule type" value="Genomic_DNA"/>
</dbReference>
<reference evidence="3 4" key="1">
    <citation type="submission" date="2019-06" db="EMBL/GenBank/DDBJ databases">
        <title>Sequencing the genomes of 1000 actinobacteria strains.</title>
        <authorList>
            <person name="Klenk H.-P."/>
        </authorList>
    </citation>
    <scope>NUCLEOTIDE SEQUENCE [LARGE SCALE GENOMIC DNA]</scope>
    <source>
        <strain evidence="3 4">DSM 45301</strain>
    </source>
</reference>
<name>A0A543DNG1_9PSEU</name>
<gene>
    <name evidence="3" type="ORF">FB558_3375</name>
</gene>
<evidence type="ECO:0000313" key="4">
    <source>
        <dbReference type="Proteomes" id="UP000315677"/>
    </source>
</evidence>
<dbReference type="Gene3D" id="1.50.10.10">
    <property type="match status" value="1"/>
</dbReference>
<sequence length="404" mass="44973">MSWHRGDLHRALLQARAHDLVAFFQYAAPDAEGGFRALDLDGAPLPTPVRDLVGQARLTYSFALAHLMGRPGARELADAGVAWLLDRHRDGAHGGYRWELGTPADDGKRAYGHAFVLLAGAAAAVAGARRGTDLLDDAATVLEERFWAAEEGRYREDFTRGWEPVEAYRGQNSNMHLVEALLTAHDATGERLFLDRALSVAGHLIDDEARRHGWRVQEHHDEAWRPLPDYHRDQPFDVYRPFGTLPGHSWEWARLLVQLRAAAPEREWLLPAARALYAQAFTDAWTGRSHPAYTIDAEGRPVVGDVVWWPVAEAIGAAAALAEATGEPAYEDDYVRLWAYADRWFVDHRRGGWYPVRTLDGALSERPWPGKPDLYHSLQAHLIPLVPTATSVAAGLAPAHRRSS</sequence>
<accession>A0A543DNG1</accession>
<evidence type="ECO:0000313" key="3">
    <source>
        <dbReference type="EMBL" id="TQM10852.1"/>
    </source>
</evidence>
<dbReference type="Proteomes" id="UP000315677">
    <property type="component" value="Unassembled WGS sequence"/>
</dbReference>
<dbReference type="InterPro" id="IPR012341">
    <property type="entry name" value="6hp_glycosidase-like_sf"/>
</dbReference>
<keyword evidence="2" id="KW-0413">Isomerase</keyword>
<comment type="caution">
    <text evidence="3">The sequence shown here is derived from an EMBL/GenBank/DDBJ whole genome shotgun (WGS) entry which is preliminary data.</text>
</comment>
<evidence type="ECO:0000256" key="2">
    <source>
        <dbReference type="ARBA" id="ARBA00023235"/>
    </source>
</evidence>
<dbReference type="AlphaFoldDB" id="A0A543DNG1"/>
<evidence type="ECO:0000256" key="1">
    <source>
        <dbReference type="ARBA" id="ARBA00008558"/>
    </source>
</evidence>
<dbReference type="InterPro" id="IPR008928">
    <property type="entry name" value="6-hairpin_glycosidase_sf"/>
</dbReference>
<dbReference type="SUPFAM" id="SSF48208">
    <property type="entry name" value="Six-hairpin glycosidases"/>
    <property type="match status" value="1"/>
</dbReference>